<name>A0A2G8SRZ0_9APHY</name>
<organism evidence="2 3">
    <name type="scientific">Ganoderma sinense ZZ0214-1</name>
    <dbReference type="NCBI Taxonomy" id="1077348"/>
    <lineage>
        <taxon>Eukaryota</taxon>
        <taxon>Fungi</taxon>
        <taxon>Dikarya</taxon>
        <taxon>Basidiomycota</taxon>
        <taxon>Agaricomycotina</taxon>
        <taxon>Agaricomycetes</taxon>
        <taxon>Polyporales</taxon>
        <taxon>Polyporaceae</taxon>
        <taxon>Ganoderma</taxon>
    </lineage>
</organism>
<evidence type="ECO:0000256" key="1">
    <source>
        <dbReference type="SAM" id="MobiDB-lite"/>
    </source>
</evidence>
<accession>A0A2G8SRZ0</accession>
<dbReference type="EMBL" id="AYKW01000001">
    <property type="protein sequence ID" value="PIL36551.1"/>
    <property type="molecule type" value="Genomic_DNA"/>
</dbReference>
<dbReference type="Proteomes" id="UP000230002">
    <property type="component" value="Unassembled WGS sequence"/>
</dbReference>
<gene>
    <name evidence="2" type="ORF">GSI_00240</name>
</gene>
<dbReference type="STRING" id="1077348.A0A2G8SRZ0"/>
<keyword evidence="3" id="KW-1185">Reference proteome</keyword>
<reference evidence="2 3" key="1">
    <citation type="journal article" date="2015" name="Sci. Rep.">
        <title>Chromosome-level genome map provides insights into diverse defense mechanisms in the medicinal fungus Ganoderma sinense.</title>
        <authorList>
            <person name="Zhu Y."/>
            <person name="Xu J."/>
            <person name="Sun C."/>
            <person name="Zhou S."/>
            <person name="Xu H."/>
            <person name="Nelson D.R."/>
            <person name="Qian J."/>
            <person name="Song J."/>
            <person name="Luo H."/>
            <person name="Xiang L."/>
            <person name="Li Y."/>
            <person name="Xu Z."/>
            <person name="Ji A."/>
            <person name="Wang L."/>
            <person name="Lu S."/>
            <person name="Hayward A."/>
            <person name="Sun W."/>
            <person name="Li X."/>
            <person name="Schwartz D.C."/>
            <person name="Wang Y."/>
            <person name="Chen S."/>
        </authorList>
    </citation>
    <scope>NUCLEOTIDE SEQUENCE [LARGE SCALE GENOMIC DNA]</scope>
    <source>
        <strain evidence="2 3">ZZ0214-1</strain>
    </source>
</reference>
<evidence type="ECO:0008006" key="4">
    <source>
        <dbReference type="Google" id="ProtNLM"/>
    </source>
</evidence>
<sequence>MSNGLTSFVPVLTGPNYLQWALKMQAFLQTTGRWMQPMTKTCPTLVATPSNQDKVDTWNEDNTAARGSIRLHVDDSIGTAIDSKTTAKQVWDYLKDTYGKPGIPVVYQDFRAAMGISIPSDSNPIPAMDKLHAHFQTLETNQFTIAEHIKGMILLSKLPSAMDPIIQVYTSGLTATQTTPAVQLVTFDEVRNRVIMYWEQRQGRHQQKPRDSANKISAVKRKPQDPTFCQHQQRPQGQQQQGHRGRRGGHGRSQQHQGAHQHAHIAHIADTFPVITKGEMDTLPQSRDPHALLHKPVRAETGANNQYPVLRRAFTLAKKLGIEPTTERIRKLRAALDALIAGILRDVQRGLPHHQPEHIAQPNALRGQQPKHCRHTLKERIRPHLRERIGTVVEDEDMEETVSLGLSSEDEQDDNIEEFFDRQCD</sequence>
<evidence type="ECO:0000313" key="3">
    <source>
        <dbReference type="Proteomes" id="UP000230002"/>
    </source>
</evidence>
<evidence type="ECO:0000313" key="2">
    <source>
        <dbReference type="EMBL" id="PIL36551.1"/>
    </source>
</evidence>
<feature type="region of interest" description="Disordered" evidence="1">
    <location>
        <begin position="220"/>
        <end position="263"/>
    </location>
</feature>
<dbReference type="OrthoDB" id="3032860at2759"/>
<dbReference type="Pfam" id="PF14223">
    <property type="entry name" value="Retrotran_gag_2"/>
    <property type="match status" value="1"/>
</dbReference>
<comment type="caution">
    <text evidence="2">The sequence shown here is derived from an EMBL/GenBank/DDBJ whole genome shotgun (WGS) entry which is preliminary data.</text>
</comment>
<dbReference type="AlphaFoldDB" id="A0A2G8SRZ0"/>
<proteinExistence type="predicted"/>
<protein>
    <recommendedName>
        <fullName evidence="4">DUF4219 domain-containing protein</fullName>
    </recommendedName>
</protein>
<feature type="compositionally biased region" description="Low complexity" evidence="1">
    <location>
        <begin position="230"/>
        <end position="242"/>
    </location>
</feature>